<feature type="compositionally biased region" description="Polar residues" evidence="1">
    <location>
        <begin position="384"/>
        <end position="394"/>
    </location>
</feature>
<protein>
    <submittedName>
        <fullName evidence="2">Uncharacterized protein</fullName>
    </submittedName>
</protein>
<dbReference type="AlphaFoldDB" id="A0A1Y2I877"/>
<accession>A0A1Y2I877</accession>
<name>A0A1Y2I877_TRAC3</name>
<dbReference type="Proteomes" id="UP000193067">
    <property type="component" value="Unassembled WGS sequence"/>
</dbReference>
<gene>
    <name evidence="2" type="ORF">PYCCODRAFT_1461988</name>
</gene>
<feature type="region of interest" description="Disordered" evidence="1">
    <location>
        <begin position="283"/>
        <end position="306"/>
    </location>
</feature>
<sequence>MPASEFQPHASLHSPSQPPCPICSSELQDTYPGVESADAFLAGEVFSVQESIYTPIEHILSDPKVSGLTNSEANNSRTSLEKFQTRARATVKSRPCILMFPIHDQSFHHITNAMLCVMTTLNGLQYELLPEIFHFFGILVHPNHIPTGNDSTRFHLHTLPPWPMLKKNRYQLIIAYRFRTTRKLDERWWTPEVRRAEPIMSSTDSQWQDTALFRTATCERQGMSFGKYAMSQLRDKCDNLRDEWIQKCRADRTFAIEREREYRAWQNLESQLDDRSFMGDTFTTRSRKSQASAARRKVPPTRGKGSTLHATIFEDQESVFHVTQEVSVDADATGWEVQVPKKTRHTQARSHESQGRHSGSSGYLSYVKNVSMRSSEVCKDLVSGKSTTSVARSNQSERSRSRFPPLGGRFSVLRNR</sequence>
<feature type="region of interest" description="Disordered" evidence="1">
    <location>
        <begin position="382"/>
        <end position="416"/>
    </location>
</feature>
<evidence type="ECO:0000256" key="1">
    <source>
        <dbReference type="SAM" id="MobiDB-lite"/>
    </source>
</evidence>
<evidence type="ECO:0000313" key="3">
    <source>
        <dbReference type="Proteomes" id="UP000193067"/>
    </source>
</evidence>
<dbReference type="OrthoDB" id="2757939at2759"/>
<feature type="region of interest" description="Disordered" evidence="1">
    <location>
        <begin position="340"/>
        <end position="363"/>
    </location>
</feature>
<dbReference type="EMBL" id="KZ084153">
    <property type="protein sequence ID" value="OSC97334.1"/>
    <property type="molecule type" value="Genomic_DNA"/>
</dbReference>
<reference evidence="2 3" key="1">
    <citation type="journal article" date="2015" name="Biotechnol. Biofuels">
        <title>Enhanced degradation of softwood versus hardwood by the white-rot fungus Pycnoporus coccineus.</title>
        <authorList>
            <person name="Couturier M."/>
            <person name="Navarro D."/>
            <person name="Chevret D."/>
            <person name="Henrissat B."/>
            <person name="Piumi F."/>
            <person name="Ruiz-Duenas F.J."/>
            <person name="Martinez A.T."/>
            <person name="Grigoriev I.V."/>
            <person name="Riley R."/>
            <person name="Lipzen A."/>
            <person name="Berrin J.G."/>
            <person name="Master E.R."/>
            <person name="Rosso M.N."/>
        </authorList>
    </citation>
    <scope>NUCLEOTIDE SEQUENCE [LARGE SCALE GENOMIC DNA]</scope>
    <source>
        <strain evidence="2 3">BRFM310</strain>
    </source>
</reference>
<proteinExistence type="predicted"/>
<evidence type="ECO:0000313" key="2">
    <source>
        <dbReference type="EMBL" id="OSC97334.1"/>
    </source>
</evidence>
<organism evidence="2 3">
    <name type="scientific">Trametes coccinea (strain BRFM310)</name>
    <name type="common">Pycnoporus coccineus</name>
    <dbReference type="NCBI Taxonomy" id="1353009"/>
    <lineage>
        <taxon>Eukaryota</taxon>
        <taxon>Fungi</taxon>
        <taxon>Dikarya</taxon>
        <taxon>Basidiomycota</taxon>
        <taxon>Agaricomycotina</taxon>
        <taxon>Agaricomycetes</taxon>
        <taxon>Polyporales</taxon>
        <taxon>Polyporaceae</taxon>
        <taxon>Trametes</taxon>
    </lineage>
</organism>
<keyword evidence="3" id="KW-1185">Reference proteome</keyword>